<dbReference type="Proteomes" id="UP000198688">
    <property type="component" value="Chromosome I"/>
</dbReference>
<dbReference type="RefSeq" id="WP_092545702.1">
    <property type="nucleotide sequence ID" value="NZ_BOMJ01000010.1"/>
</dbReference>
<keyword evidence="4" id="KW-1185">Reference proteome</keyword>
<feature type="domain" description="DUF418" evidence="2">
    <location>
        <begin position="175"/>
        <end position="313"/>
    </location>
</feature>
<dbReference type="Pfam" id="PF04235">
    <property type="entry name" value="DUF418"/>
    <property type="match status" value="1"/>
</dbReference>
<feature type="transmembrane region" description="Helical" evidence="1">
    <location>
        <begin position="89"/>
        <end position="121"/>
    </location>
</feature>
<evidence type="ECO:0000259" key="2">
    <source>
        <dbReference type="Pfam" id="PF04235"/>
    </source>
</evidence>
<dbReference type="OrthoDB" id="9807744at2"/>
<keyword evidence="1" id="KW-0812">Transmembrane</keyword>
<feature type="transmembrane region" description="Helical" evidence="1">
    <location>
        <begin position="206"/>
        <end position="228"/>
    </location>
</feature>
<proteinExistence type="predicted"/>
<dbReference type="InterPro" id="IPR052529">
    <property type="entry name" value="Bact_Transport_Assoc"/>
</dbReference>
<dbReference type="InterPro" id="IPR007349">
    <property type="entry name" value="DUF418"/>
</dbReference>
<feature type="transmembrane region" description="Helical" evidence="1">
    <location>
        <begin position="180"/>
        <end position="200"/>
    </location>
</feature>
<dbReference type="AlphaFoldDB" id="A0A1H2A1F1"/>
<name>A0A1H2A1F1_9ACTN</name>
<feature type="transmembrane region" description="Helical" evidence="1">
    <location>
        <begin position="60"/>
        <end position="77"/>
    </location>
</feature>
<dbReference type="STRING" id="113562.SAMN04489716_3612"/>
<reference evidence="3 4" key="1">
    <citation type="submission" date="2016-10" db="EMBL/GenBank/DDBJ databases">
        <authorList>
            <person name="de Groot N.N."/>
        </authorList>
    </citation>
    <scope>NUCLEOTIDE SEQUENCE [LARGE SCALE GENOMIC DNA]</scope>
    <source>
        <strain evidence="3 4">DSM 43941</strain>
    </source>
</reference>
<protein>
    <submittedName>
        <fullName evidence="3">Uncharacterized membrane protein YeiB</fullName>
    </submittedName>
</protein>
<dbReference type="PANTHER" id="PTHR30590">
    <property type="entry name" value="INNER MEMBRANE PROTEIN"/>
    <property type="match status" value="1"/>
</dbReference>
<sequence length="324" mass="35005">MTELLRARIVALDVLRGFALCGILFANVKPISHRGGVLGGDQAPATAAGTVLHLLVDNRFFPIFALLFGVGFALLSRSAGSTPVLMRRLLTLLVFGLVHLLLLWRGDVLTAYAIVGLVVLLPSGRLPRNVVAIAAGVLIVASVTLFGGYYSLFPGLFLLGSALVRYEIVDRLATGQLTRTAAVVGLIFAVAAVPFIVMQLGPGSEFIVYPVAGLLTAGAYVCGMVALLGTRAAGVLTMVFRPLGRMTLTNYLTATMLVLVISGVAGDSEYWGAGTVVLVATSVLVTQWIWSVWWLRRFRQGPAEWLWRWATRWQRPALRRTMVR</sequence>
<keyword evidence="1" id="KW-0472">Membrane</keyword>
<keyword evidence="1" id="KW-1133">Transmembrane helix</keyword>
<accession>A0A1H2A1F1</accession>
<feature type="transmembrane region" description="Helical" evidence="1">
    <location>
        <begin position="133"/>
        <end position="159"/>
    </location>
</feature>
<feature type="transmembrane region" description="Helical" evidence="1">
    <location>
        <begin position="271"/>
        <end position="295"/>
    </location>
</feature>
<gene>
    <name evidence="3" type="ORF">SAMN04489716_3612</name>
</gene>
<dbReference type="PANTHER" id="PTHR30590:SF2">
    <property type="entry name" value="INNER MEMBRANE PROTEIN"/>
    <property type="match status" value="1"/>
</dbReference>
<dbReference type="EMBL" id="LT629758">
    <property type="protein sequence ID" value="SDT39750.1"/>
    <property type="molecule type" value="Genomic_DNA"/>
</dbReference>
<evidence type="ECO:0000256" key="1">
    <source>
        <dbReference type="SAM" id="Phobius"/>
    </source>
</evidence>
<evidence type="ECO:0000313" key="4">
    <source>
        <dbReference type="Proteomes" id="UP000198688"/>
    </source>
</evidence>
<feature type="transmembrane region" description="Helical" evidence="1">
    <location>
        <begin position="248"/>
        <end position="265"/>
    </location>
</feature>
<evidence type="ECO:0000313" key="3">
    <source>
        <dbReference type="EMBL" id="SDT39750.1"/>
    </source>
</evidence>
<organism evidence="3 4">
    <name type="scientific">Actinoplanes derwentensis</name>
    <dbReference type="NCBI Taxonomy" id="113562"/>
    <lineage>
        <taxon>Bacteria</taxon>
        <taxon>Bacillati</taxon>
        <taxon>Actinomycetota</taxon>
        <taxon>Actinomycetes</taxon>
        <taxon>Micromonosporales</taxon>
        <taxon>Micromonosporaceae</taxon>
        <taxon>Actinoplanes</taxon>
    </lineage>
</organism>